<dbReference type="EMBL" id="JBHSFN010000002">
    <property type="protein sequence ID" value="MFC4585233.1"/>
    <property type="molecule type" value="Genomic_DNA"/>
</dbReference>
<accession>A0ABV9E7I0</accession>
<feature type="chain" id="PRO_5047106921" evidence="1">
    <location>
        <begin position="38"/>
        <end position="213"/>
    </location>
</feature>
<evidence type="ECO:0000313" key="4">
    <source>
        <dbReference type="Proteomes" id="UP001595891"/>
    </source>
</evidence>
<name>A0ABV9E7I0_9ACTN</name>
<dbReference type="Pfam" id="PF03713">
    <property type="entry name" value="DUF305"/>
    <property type="match status" value="1"/>
</dbReference>
<feature type="signal peptide" evidence="1">
    <location>
        <begin position="1"/>
        <end position="37"/>
    </location>
</feature>
<dbReference type="Gene3D" id="1.20.1260.10">
    <property type="match status" value="1"/>
</dbReference>
<dbReference type="InterPro" id="IPR005183">
    <property type="entry name" value="DUF305_CopM-like"/>
</dbReference>
<organism evidence="3 4">
    <name type="scientific">Sphaerisporangium corydalis</name>
    <dbReference type="NCBI Taxonomy" id="1441875"/>
    <lineage>
        <taxon>Bacteria</taxon>
        <taxon>Bacillati</taxon>
        <taxon>Actinomycetota</taxon>
        <taxon>Actinomycetes</taxon>
        <taxon>Streptosporangiales</taxon>
        <taxon>Streptosporangiaceae</taxon>
        <taxon>Sphaerisporangium</taxon>
    </lineage>
</organism>
<reference evidence="4" key="1">
    <citation type="journal article" date="2019" name="Int. J. Syst. Evol. Microbiol.">
        <title>The Global Catalogue of Microorganisms (GCM) 10K type strain sequencing project: providing services to taxonomists for standard genome sequencing and annotation.</title>
        <authorList>
            <consortium name="The Broad Institute Genomics Platform"/>
            <consortium name="The Broad Institute Genome Sequencing Center for Infectious Disease"/>
            <person name="Wu L."/>
            <person name="Ma J."/>
        </authorList>
    </citation>
    <scope>NUCLEOTIDE SEQUENCE [LARGE SCALE GENOMIC DNA]</scope>
    <source>
        <strain evidence="4">CCUG 49560</strain>
    </source>
</reference>
<feature type="domain" description="DUF305" evidence="2">
    <location>
        <begin position="71"/>
        <end position="208"/>
    </location>
</feature>
<keyword evidence="4" id="KW-1185">Reference proteome</keyword>
<evidence type="ECO:0000259" key="2">
    <source>
        <dbReference type="Pfam" id="PF03713"/>
    </source>
</evidence>
<protein>
    <submittedName>
        <fullName evidence="3">DUF305 domain-containing protein</fullName>
    </submittedName>
</protein>
<proteinExistence type="predicted"/>
<comment type="caution">
    <text evidence="3">The sequence shown here is derived from an EMBL/GenBank/DDBJ whole genome shotgun (WGS) entry which is preliminary data.</text>
</comment>
<dbReference type="PANTHER" id="PTHR36933">
    <property type="entry name" value="SLL0788 PROTEIN"/>
    <property type="match status" value="1"/>
</dbReference>
<evidence type="ECO:0000313" key="3">
    <source>
        <dbReference type="EMBL" id="MFC4585233.1"/>
    </source>
</evidence>
<dbReference type="Proteomes" id="UP001595891">
    <property type="component" value="Unassembled WGS sequence"/>
</dbReference>
<dbReference type="InterPro" id="IPR012347">
    <property type="entry name" value="Ferritin-like"/>
</dbReference>
<dbReference type="RefSeq" id="WP_262846642.1">
    <property type="nucleotide sequence ID" value="NZ_JANZYP010000049.1"/>
</dbReference>
<keyword evidence="1" id="KW-0732">Signal</keyword>
<gene>
    <name evidence="3" type="ORF">ACFO8L_04075</name>
</gene>
<dbReference type="PANTHER" id="PTHR36933:SF1">
    <property type="entry name" value="SLL0788 PROTEIN"/>
    <property type="match status" value="1"/>
</dbReference>
<evidence type="ECO:0000256" key="1">
    <source>
        <dbReference type="SAM" id="SignalP"/>
    </source>
</evidence>
<sequence>MRAAAAYAPTARGITSFARRAAAAVALAASLATTGCAATAPVPNPPAAPGGTAASPSPAAFTAAGDFGPTDVAWVELMIPMDEQLLRMLAVVPARTTDPDVRRLAARIGTGHRAELVKLRQLLLRSGVPETNPHQGHNMPGMVTPDELTVMGRASGAAFETLLTGHLREHLKQSVLVAQGEQRSGTSEDTRTLAATVERTRTSLLADLTALGD</sequence>